<evidence type="ECO:0000313" key="1">
    <source>
        <dbReference type="EMBL" id="KAA8906863.1"/>
    </source>
</evidence>
<protein>
    <recommendedName>
        <fullName evidence="3">F-box domain-containing protein</fullName>
    </recommendedName>
</protein>
<keyword evidence="2" id="KW-1185">Reference proteome</keyword>
<gene>
    <name evidence="1" type="ORF">FN846DRAFT_1013219</name>
</gene>
<dbReference type="AlphaFoldDB" id="A0A5J5EYZ9"/>
<organism evidence="1 2">
    <name type="scientific">Sphaerosporella brunnea</name>
    <dbReference type="NCBI Taxonomy" id="1250544"/>
    <lineage>
        <taxon>Eukaryota</taxon>
        <taxon>Fungi</taxon>
        <taxon>Dikarya</taxon>
        <taxon>Ascomycota</taxon>
        <taxon>Pezizomycotina</taxon>
        <taxon>Pezizomycetes</taxon>
        <taxon>Pezizales</taxon>
        <taxon>Pyronemataceae</taxon>
        <taxon>Sphaerosporella</taxon>
    </lineage>
</organism>
<reference evidence="1 2" key="1">
    <citation type="submission" date="2019-09" db="EMBL/GenBank/DDBJ databases">
        <title>Draft genome of the ectomycorrhizal ascomycete Sphaerosporella brunnea.</title>
        <authorList>
            <consortium name="DOE Joint Genome Institute"/>
            <person name="Benucci G.M."/>
            <person name="Marozzi G."/>
            <person name="Antonielli L."/>
            <person name="Sanchez S."/>
            <person name="Marco P."/>
            <person name="Wang X."/>
            <person name="Falini L.B."/>
            <person name="Barry K."/>
            <person name="Haridas S."/>
            <person name="Lipzen A."/>
            <person name="Labutti K."/>
            <person name="Grigoriev I.V."/>
            <person name="Murat C."/>
            <person name="Martin F."/>
            <person name="Albertini E."/>
            <person name="Donnini D."/>
            <person name="Bonito G."/>
        </authorList>
    </citation>
    <scope>NUCLEOTIDE SEQUENCE [LARGE SCALE GENOMIC DNA]</scope>
    <source>
        <strain evidence="1 2">Sb_GMNB300</strain>
    </source>
</reference>
<proteinExistence type="predicted"/>
<dbReference type="InParanoid" id="A0A5J5EYZ9"/>
<evidence type="ECO:0008006" key="3">
    <source>
        <dbReference type="Google" id="ProtNLM"/>
    </source>
</evidence>
<sequence length="540" mass="61098">MPTLCSLPPELRIEILSQLPDLRSLAAAIFTSRAIYEAFTIAQDDVMERVLNAEIALASIIVEVDLLLGQDCAAALRDRSSDVRSEVLDMLCVNQALVSSWCRRFCEDSLPELASGDHSPPSPPERRRIQRAFYRFWALSRASAASGRKYPTLSDHLSFAKTYMLRYSLWEVVELALICRYIDQKLDRLCFLHASLVTEESRFSCSLRFYDPEYVRKLFLSYRANQDIVASLARLDLPTLHSLLFSPQTISTIFGAFIYKTTSCHRIWSSLLTADRKNRKHDPTAFPPRCICTRRDMPSDEYNENLRGAAKRVSKLPAAAFHGGEVHYDLALWDDSRLERLGLFLPVVEVQPPTPRSATPDELRPHVFNDTASRVESDSNGDRRQPIWGTVLLEDLHDGNHSLHWPETPCEETVLQWFFDYIDPVVAPAPGPIECETTYVPSGDLILENCNPKRKCDLLVCSRVPGSQGRTRWDQVRVVGKLNADPEHDAPDKTFIQLGNYVREIFGTHPEELGRGVYPVRRRHAGIALGPLRGHGINGD</sequence>
<dbReference type="EMBL" id="VXIS01000084">
    <property type="protein sequence ID" value="KAA8906863.1"/>
    <property type="molecule type" value="Genomic_DNA"/>
</dbReference>
<name>A0A5J5EYZ9_9PEZI</name>
<dbReference type="Proteomes" id="UP000326924">
    <property type="component" value="Unassembled WGS sequence"/>
</dbReference>
<comment type="caution">
    <text evidence="1">The sequence shown here is derived from an EMBL/GenBank/DDBJ whole genome shotgun (WGS) entry which is preliminary data.</text>
</comment>
<evidence type="ECO:0000313" key="2">
    <source>
        <dbReference type="Proteomes" id="UP000326924"/>
    </source>
</evidence>
<accession>A0A5J5EYZ9</accession>
<dbReference type="OrthoDB" id="5304511at2759"/>